<accession>A0A174FWY8</accession>
<dbReference type="Proteomes" id="UP000095431">
    <property type="component" value="Unassembled WGS sequence"/>
</dbReference>
<evidence type="ECO:0000313" key="3">
    <source>
        <dbReference type="Proteomes" id="UP000095431"/>
    </source>
</evidence>
<evidence type="ECO:0000256" key="1">
    <source>
        <dbReference type="SAM" id="MobiDB-lite"/>
    </source>
</evidence>
<organism evidence="2 3">
    <name type="scientific">Blautia wexlerae</name>
    <dbReference type="NCBI Taxonomy" id="418240"/>
    <lineage>
        <taxon>Bacteria</taxon>
        <taxon>Bacillati</taxon>
        <taxon>Bacillota</taxon>
        <taxon>Clostridia</taxon>
        <taxon>Lachnospirales</taxon>
        <taxon>Lachnospiraceae</taxon>
        <taxon>Blautia</taxon>
    </lineage>
</organism>
<dbReference type="eggNOG" id="COG0249">
    <property type="taxonomic scope" value="Bacteria"/>
</dbReference>
<sequence length="314" mass="36376">MKLQKFENVDVIASLEAIMKQNTAFYQSDFDIDKQLLQKAAVSPVPEDKRLLWFSRPSGTCCFRERDVFLKDTRQHNTWRFYGEQTRDTILAYAVELTGTEQGKIKGNLYELDYLQHFREVIEKAIPADNYTLIYEHGELTKPAGQYFDGNTDPQLGKFIRFEAQPNNPEALKSLLREQQKKRTPHTQGDFQLHIAALHDRRIETEARRIVENVKGLGEPDSPEKTHCAVELSPYFVPLATDKDMERLFSMLPYKNLSFSTLEGRHGIYALIDKSERNKEMKKSRPSVRAQLQTEKSPKVPKKTVKSKNHELEV</sequence>
<protein>
    <submittedName>
        <fullName evidence="2">Uncharacterized protein</fullName>
    </submittedName>
</protein>
<dbReference type="AlphaFoldDB" id="A0A174FWY8"/>
<proteinExistence type="predicted"/>
<dbReference type="RefSeq" id="WP_055201146.1">
    <property type="nucleotide sequence ID" value="NZ_BTHH01000025.1"/>
</dbReference>
<reference evidence="2 3" key="1">
    <citation type="submission" date="2015-09" db="EMBL/GenBank/DDBJ databases">
        <authorList>
            <consortium name="Pathogen Informatics"/>
        </authorList>
    </citation>
    <scope>NUCLEOTIDE SEQUENCE [LARGE SCALE GENOMIC DNA]</scope>
    <source>
        <strain evidence="2 3">2789STDY5834863</strain>
    </source>
</reference>
<feature type="region of interest" description="Disordered" evidence="1">
    <location>
        <begin position="276"/>
        <end position="314"/>
    </location>
</feature>
<name>A0A174FWY8_9FIRM</name>
<dbReference type="EMBL" id="CYZN01000026">
    <property type="protein sequence ID" value="CUO53080.1"/>
    <property type="molecule type" value="Genomic_DNA"/>
</dbReference>
<evidence type="ECO:0000313" key="2">
    <source>
        <dbReference type="EMBL" id="CUO53080.1"/>
    </source>
</evidence>
<gene>
    <name evidence="2" type="ORF">ERS852478_03094</name>
</gene>